<evidence type="ECO:0000313" key="3">
    <source>
        <dbReference type="Proteomes" id="UP001153636"/>
    </source>
</evidence>
<dbReference type="AlphaFoldDB" id="A0A9P0D9I0"/>
<dbReference type="OrthoDB" id="6779523at2759"/>
<organism evidence="2 3">
    <name type="scientific">Psylliodes chrysocephalus</name>
    <dbReference type="NCBI Taxonomy" id="3402493"/>
    <lineage>
        <taxon>Eukaryota</taxon>
        <taxon>Metazoa</taxon>
        <taxon>Ecdysozoa</taxon>
        <taxon>Arthropoda</taxon>
        <taxon>Hexapoda</taxon>
        <taxon>Insecta</taxon>
        <taxon>Pterygota</taxon>
        <taxon>Neoptera</taxon>
        <taxon>Endopterygota</taxon>
        <taxon>Coleoptera</taxon>
        <taxon>Polyphaga</taxon>
        <taxon>Cucujiformia</taxon>
        <taxon>Chrysomeloidea</taxon>
        <taxon>Chrysomelidae</taxon>
        <taxon>Galerucinae</taxon>
        <taxon>Alticini</taxon>
        <taxon>Psylliodes</taxon>
    </lineage>
</organism>
<dbReference type="Proteomes" id="UP001153636">
    <property type="component" value="Chromosome 8"/>
</dbReference>
<evidence type="ECO:0000259" key="1">
    <source>
        <dbReference type="PROSITE" id="PS00028"/>
    </source>
</evidence>
<gene>
    <name evidence="2" type="ORF">PSYICH_LOCUS14751</name>
</gene>
<name>A0A9P0D9I0_9CUCU</name>
<dbReference type="PROSITE" id="PS00028">
    <property type="entry name" value="ZINC_FINGER_C2H2_1"/>
    <property type="match status" value="2"/>
</dbReference>
<keyword evidence="3" id="KW-1185">Reference proteome</keyword>
<reference evidence="2" key="1">
    <citation type="submission" date="2022-01" db="EMBL/GenBank/DDBJ databases">
        <authorList>
            <person name="King R."/>
        </authorList>
    </citation>
    <scope>NUCLEOTIDE SEQUENCE</scope>
</reference>
<dbReference type="InterPro" id="IPR013087">
    <property type="entry name" value="Znf_C2H2_type"/>
</dbReference>
<protein>
    <recommendedName>
        <fullName evidence="1">C2H2-type domain-containing protein</fullName>
    </recommendedName>
</protein>
<dbReference type="PANTHER" id="PTHR31912">
    <property type="entry name" value="IP13529P"/>
    <property type="match status" value="1"/>
</dbReference>
<feature type="domain" description="C2H2-type" evidence="1">
    <location>
        <begin position="3"/>
        <end position="24"/>
    </location>
</feature>
<proteinExistence type="predicted"/>
<feature type="domain" description="C2H2-type" evidence="1">
    <location>
        <begin position="34"/>
        <end position="57"/>
    </location>
</feature>
<accession>A0A9P0D9I0</accession>
<sequence>MKCFICKKIFFHFNVLIKHQKLWHGLTNESTFECCDLLCSQKFKNLKSFKRHFLNKHEQNSLLNSSTNIQEAADTVSATINKHEFASTSTNKSTKCKPLEIFNLSSTEFFPNSPCINTDKTKIDSQKTIVEFQKCCIQFSLDLHNKNNFSRKDVQKILSNIDNNIIEPLINNLKQILESRIENQELKLELFPIFKQFAELFKFCSTEYRLEQWLINKDYLSNLKHFQIHKDIVETYVDGEVSFQEIEIAGTLFSLKFQFRKIMQKNNNLEKNLMDLGQNVINNRLTKFVEGELWQQKIQMFNKNQVIPFFIYLDDMEINNPLGANASLYSVTAIYFSFPNFENCSKLQNIFLAGFVKAKDMKTFGNSATFKTLIQEISDLEKNGIEFQIEGCKRIVKFSLALILGDNLGQNYVLDFSKSFNSNFYCRFCKEAKSSCQSLTSENIASLRTKENYKQDTEKNDEKTTGIVQYSPFNDIPSFHVTDNFAVDIMHDIFEGVCHYDICQIIIYYITDLKLFTLDTLNIRKNTCNYGPIEIGNMSPPITMEHLTKRRLKMSARQMMTFVHFFSFIIGDLIPKDDEVWNFFLCLLKIIDILLSKEISKSEISLLAVLIEEHNQNYIRLFNDTLKPKFHFLLHYPTVIKKSGPPRNYWCFRFEAKHREFKLYAHAITSRKNICHSLTKKYQFKFAHFLLNNNSESPLEVEKKHKIESKYISNVNSISITDIGDFECYRIISYKGTIYKQGYYLTTFEDDTFQLYEILEFFIGKSSNETIYLVCKQVTVIGYMSHYDAYEVNKENCDFFDIQFKKIDCFSSYPINICRNPNGTTLVRPKEYLHLF</sequence>
<dbReference type="PANTHER" id="PTHR31912:SF34">
    <property type="entry name" value="NOTOCHORD-RELATED PROTEIN"/>
    <property type="match status" value="1"/>
</dbReference>
<dbReference type="EMBL" id="OV651820">
    <property type="protein sequence ID" value="CAH1114429.1"/>
    <property type="molecule type" value="Genomic_DNA"/>
</dbReference>
<evidence type="ECO:0000313" key="2">
    <source>
        <dbReference type="EMBL" id="CAH1114429.1"/>
    </source>
</evidence>